<protein>
    <submittedName>
        <fullName evidence="4">Uncharacterized protein</fullName>
    </submittedName>
</protein>
<evidence type="ECO:0000259" key="3">
    <source>
        <dbReference type="Pfam" id="PF20209"/>
    </source>
</evidence>
<dbReference type="InterPro" id="IPR025476">
    <property type="entry name" value="Helitron_helicase-like"/>
</dbReference>
<dbReference type="OrthoDB" id="10007484at2759"/>
<feature type="domain" description="DUF6570" evidence="3">
    <location>
        <begin position="460"/>
        <end position="589"/>
    </location>
</feature>
<dbReference type="PANTHER" id="PTHR47642:SF5">
    <property type="entry name" value="ATP-DEPENDENT DNA HELICASE"/>
    <property type="match status" value="1"/>
</dbReference>
<dbReference type="InterPro" id="IPR046700">
    <property type="entry name" value="DUF6570"/>
</dbReference>
<feature type="compositionally biased region" description="Polar residues" evidence="1">
    <location>
        <begin position="600"/>
        <end position="611"/>
    </location>
</feature>
<proteinExistence type="predicted"/>
<feature type="compositionally biased region" description="Basic and acidic residues" evidence="1">
    <location>
        <begin position="182"/>
        <end position="215"/>
    </location>
</feature>
<accession>A0A7D9EB94</accession>
<name>A0A7D9EB94_PARCT</name>
<feature type="region of interest" description="Disordered" evidence="1">
    <location>
        <begin position="600"/>
        <end position="635"/>
    </location>
</feature>
<feature type="region of interest" description="Disordered" evidence="1">
    <location>
        <begin position="89"/>
        <end position="113"/>
    </location>
</feature>
<dbReference type="InterPro" id="IPR051055">
    <property type="entry name" value="PIF1_helicase"/>
</dbReference>
<feature type="compositionally biased region" description="Basic and acidic residues" evidence="1">
    <location>
        <begin position="404"/>
        <end position="416"/>
    </location>
</feature>
<evidence type="ECO:0000259" key="2">
    <source>
        <dbReference type="Pfam" id="PF14214"/>
    </source>
</evidence>
<keyword evidence="5" id="KW-1185">Reference proteome</keyword>
<dbReference type="Pfam" id="PF20209">
    <property type="entry name" value="DUF6570"/>
    <property type="match status" value="1"/>
</dbReference>
<feature type="compositionally biased region" description="Acidic residues" evidence="1">
    <location>
        <begin position="615"/>
        <end position="625"/>
    </location>
</feature>
<dbReference type="EMBL" id="CACRXK020005463">
    <property type="protein sequence ID" value="CAB4006275.1"/>
    <property type="molecule type" value="Genomic_DNA"/>
</dbReference>
<dbReference type="Proteomes" id="UP001152795">
    <property type="component" value="Unassembled WGS sequence"/>
</dbReference>
<dbReference type="PANTHER" id="PTHR47642">
    <property type="entry name" value="ATP-DEPENDENT DNA HELICASE"/>
    <property type="match status" value="1"/>
</dbReference>
<feature type="region of interest" description="Disordered" evidence="1">
    <location>
        <begin position="125"/>
        <end position="418"/>
    </location>
</feature>
<evidence type="ECO:0000313" key="5">
    <source>
        <dbReference type="Proteomes" id="UP001152795"/>
    </source>
</evidence>
<feature type="compositionally biased region" description="Basic and acidic residues" evidence="1">
    <location>
        <begin position="238"/>
        <end position="257"/>
    </location>
</feature>
<sequence length="1297" mass="151033">MDGILTIAANTIAVLMPFPDVFNVFDSHSRDMHGMPAAMGYSALVSIEGIQNLIKFFHKSCNCPGQNSENSPFELKGVKCHRNISLSNSLDNIANDDTTSNNNEQLTKQQESVIERENRLAKLREKQREKRQQAKQKESVTERENRLAKQREKRKHKTVSERENRLAKQGEKRKQAKQQETVTERENRLAKQREKRKQETVSERENRLAKQGEKRKQAKQQETVTERENRLAKKREKRKQETVSERENRLAKQGEKRKQAKQQETVTERENRLAKKREKRKQETVSERENRLAKQGEKRKQAKQQETVTERENRLAKQGEKRKQETVSERENRLAKQREKRKQETVSHRENRLAKQGAKRKQVPERENRLAKQRQKRKQVKEQETVSERENRLQNQRKARRLKRQNETVEQREQRLAKHSVCPAGRLRLRNPNSTKHLQGIKSVDNIEWLCLTCDKHLKKDKVPPSAVSNGLKFPEKPDFFDLNELECRLIAPRLAFQKIMQAPRGRQLKIAGNVVNVPADICNTVNMLPRLPQDTGTIKVQLKRRLQYKSSALSLNVRPNKVMQAAAWLVNTSELYREQGITFDQHWLSYFDVPTPNNSVNENTTVDQTNSASSEDEWSEDEAEIPAGVTDSMLTPTDFVDDTERQHIYNVAPGEGSRPLSIFTNQYSEELAYPGIFLGQKRPDEKQRLTRVYYSEICKSELRRSDRRAAICIENIFFKTKNMQMKLLLVQSQLAIRKRKMGNRTLTAGDLKTPEGLTNLICHDEGYKFLRALRGSPPYFEIAKKDLFAMNRQLGPASLFCSFSSAETKWNHLLRILGKLVDHKDYSDEQLDNLNWDEKCRLIQSDPVTCARHFDYQFNTFLKDFLMSEIAPLGKLKDWFYRVEYQQRGSPHIHMLIWLENAPVFGVDKDEDVVNFIDQIITCRKPDNDTELFDLVNRQTHRHSHTCRKNSKKVCRFNYPQPPMRSTQILYPLDDNASETVIRARKELWKNIKNKLNDLKEGEDVTFDHLLKELDVSEYQYILAIRSSLNCPTIFLKRSPNELRINNYNPACLQAWRANMDIQFVLDVYACAMYIVSYISKAQKGMSDLLRNACAEAKEGNSTIKQQVRDIGNKFLNSVEISAQEAVYLILQLPMRKSSRNVVFINTSPPSDRVELLKPLSEIEKMSDESEEIHSGGLLKRYVERPDSLKNITLADWAAWYDSSGLNKYKKSVKKSDIDNLPLEDEDNDDDLGVQNTESCVSSKKSIKKRSQARIIRSVWFNKESQPEKHYRELIMLFTPWRNEQVDLKGANLLDY</sequence>
<evidence type="ECO:0000256" key="1">
    <source>
        <dbReference type="SAM" id="MobiDB-lite"/>
    </source>
</evidence>
<feature type="compositionally biased region" description="Basic and acidic residues" evidence="1">
    <location>
        <begin position="280"/>
        <end position="299"/>
    </location>
</feature>
<feature type="compositionally biased region" description="Basic and acidic residues" evidence="1">
    <location>
        <begin position="158"/>
        <end position="173"/>
    </location>
</feature>
<gene>
    <name evidence="4" type="ORF">PACLA_8A067892</name>
</gene>
<feature type="compositionally biased region" description="Basic and acidic residues" evidence="1">
    <location>
        <begin position="380"/>
        <end position="392"/>
    </location>
</feature>
<feature type="compositionally biased region" description="Basic and acidic residues" evidence="1">
    <location>
        <begin position="125"/>
        <end position="150"/>
    </location>
</feature>
<comment type="caution">
    <text evidence="4">The sequence shown here is derived from an EMBL/GenBank/DDBJ whole genome shotgun (WGS) entry which is preliminary data.</text>
</comment>
<organism evidence="4 5">
    <name type="scientific">Paramuricea clavata</name>
    <name type="common">Red gorgonian</name>
    <name type="synonym">Violescent sea-whip</name>
    <dbReference type="NCBI Taxonomy" id="317549"/>
    <lineage>
        <taxon>Eukaryota</taxon>
        <taxon>Metazoa</taxon>
        <taxon>Cnidaria</taxon>
        <taxon>Anthozoa</taxon>
        <taxon>Octocorallia</taxon>
        <taxon>Malacalcyonacea</taxon>
        <taxon>Plexauridae</taxon>
        <taxon>Paramuricea</taxon>
    </lineage>
</organism>
<reference evidence="4" key="1">
    <citation type="submission" date="2020-04" db="EMBL/GenBank/DDBJ databases">
        <authorList>
            <person name="Alioto T."/>
            <person name="Alioto T."/>
            <person name="Gomez Garrido J."/>
        </authorList>
    </citation>
    <scope>NUCLEOTIDE SEQUENCE</scope>
    <source>
        <strain evidence="4">A484AB</strain>
    </source>
</reference>
<dbReference type="Pfam" id="PF14214">
    <property type="entry name" value="Helitron_like_N"/>
    <property type="match status" value="1"/>
</dbReference>
<feature type="domain" description="Helitron helicase-like" evidence="2">
    <location>
        <begin position="771"/>
        <end position="898"/>
    </location>
</feature>
<feature type="compositionally biased region" description="Basic and acidic residues" evidence="1">
    <location>
        <begin position="308"/>
        <end position="353"/>
    </location>
</feature>
<evidence type="ECO:0000313" key="4">
    <source>
        <dbReference type="EMBL" id="CAB4006275.1"/>
    </source>
</evidence>
<feature type="compositionally biased region" description="Polar residues" evidence="1">
    <location>
        <begin position="89"/>
        <end position="112"/>
    </location>
</feature>